<protein>
    <recommendedName>
        <fullName evidence="2">MBG domain-containing protein</fullName>
    </recommendedName>
</protein>
<keyword evidence="4" id="KW-1185">Reference proteome</keyword>
<comment type="caution">
    <text evidence="3">The sequence shown here is derived from an EMBL/GenBank/DDBJ whole genome shotgun (WGS) entry which is preliminary data.</text>
</comment>
<dbReference type="InterPro" id="IPR041286">
    <property type="entry name" value="MBG_2"/>
</dbReference>
<proteinExistence type="predicted"/>
<accession>A0A7X0PKH0</accession>
<evidence type="ECO:0000313" key="4">
    <source>
        <dbReference type="Proteomes" id="UP000575083"/>
    </source>
</evidence>
<feature type="region of interest" description="Disordered" evidence="1">
    <location>
        <begin position="53"/>
        <end position="72"/>
    </location>
</feature>
<reference evidence="3 4" key="1">
    <citation type="submission" date="2020-08" db="EMBL/GenBank/DDBJ databases">
        <title>Functional genomics of gut bacteria from endangered species of beetles.</title>
        <authorList>
            <person name="Carlos-Shanley C."/>
        </authorList>
    </citation>
    <scope>NUCLEOTIDE SEQUENCE [LARGE SCALE GENOMIC DNA]</scope>
    <source>
        <strain evidence="3 4">S00198</strain>
    </source>
</reference>
<name>A0A7X0PKH0_9BURK</name>
<dbReference type="Gene3D" id="2.160.20.110">
    <property type="match status" value="1"/>
</dbReference>
<evidence type="ECO:0000313" key="3">
    <source>
        <dbReference type="EMBL" id="MBB6563620.1"/>
    </source>
</evidence>
<organism evidence="3 4">
    <name type="scientific">Acidovorax soli</name>
    <dbReference type="NCBI Taxonomy" id="592050"/>
    <lineage>
        <taxon>Bacteria</taxon>
        <taxon>Pseudomonadati</taxon>
        <taxon>Pseudomonadota</taxon>
        <taxon>Betaproteobacteria</taxon>
        <taxon>Burkholderiales</taxon>
        <taxon>Comamonadaceae</taxon>
        <taxon>Acidovorax</taxon>
    </lineage>
</organism>
<evidence type="ECO:0000259" key="2">
    <source>
        <dbReference type="Pfam" id="PF18676"/>
    </source>
</evidence>
<dbReference type="AlphaFoldDB" id="A0A7X0PKH0"/>
<dbReference type="RefSeq" id="WP_184864839.1">
    <property type="nucleotide sequence ID" value="NZ_JACHLK010000021.1"/>
</dbReference>
<gene>
    <name evidence="3" type="ORF">HNP48_006344</name>
</gene>
<sequence length="1011" mass="101615">MTHILPLHRLPFAGSRHRRAAAWLATVLAWLLLMTLAALCAPGRAQATSITSAASSSGGSWGGPGNNTWTPGGPGAVVAASDVNTRLAAGAHVVVQTHTSEPVLAIKAALTLTPTSHLELQAGGDVRIEAPLQAGTGTLTVRYGQQAVAAGNSATVVATAPVHLQSGASYTTRLGSDGADQSPTIITSLGAAGSNTGSDLQGMQGNLAGHYVLGGDIDASATSGWNGGAGFEPVGNSITLFTGSLDGLGHTITGLRIERPGQSFIGLFGVTSGARLRNIGLVNAQVRGYDSVGTLAGSFDGGTISSSYATGEVSSRSNYAGGLVGSCYYNCTISSSYATGAVRSELYTAGGLVGSCKNNCTISSSYATGAVRVELSFVGGLAGECYSGCTISSSYATGAVTGTAMVGGLTGICTGSCTLNNFYATTDAGGASINNGGVPDGTWSGNGNGTPKTLAELKTLATFSGWSIDDAGGTGTTWRIYPGQSTPLLRSLFTAPLAITATSGSRTVDGTTNALGVTYTPASPDARLLGTPVATAAGSAVGVHAITVSGVHSTQRGYDITLVPGTLTITAAVVVAPEPEPEPAGVTQPGDIFTVTHPNLPIVVGPQAGGATIVLPQGTGTSPVTLQISINGQPMQVQAAPGTQLRVTQVNGQNVLVLVVIQGWASMASTAAGQPMALAGDVLLSAGRAGTTIEAQPLTVAVLTGALLPPQGSLPQVGRMGLLAGERLQVNEQGALVSITLGSLAGNTSQPGDPMAFINLPASITVDSKTFARLNGPLARLSGVNLAQGLETNASGVYLLRDGGQTFQLLPTLPITIDATLPDGLTFTPLGLLRWVRGGVVVQFAPAVADLAGLASAVTAVLPGAQIRLGAEGVIQLRTGGRTYVLKPGWTGAGSTAGTPQIGVDEQGRIYLQTGTGPRQLLLPALLNATQANAIFQTALPGATLSVQPASNDGAFTVTLAGQTWRLVPQWVLPEGAAVQVPAASANWWLGSDGLLYLKLGAQVQGVRAVD</sequence>
<evidence type="ECO:0000256" key="1">
    <source>
        <dbReference type="SAM" id="MobiDB-lite"/>
    </source>
</evidence>
<dbReference type="Proteomes" id="UP000575083">
    <property type="component" value="Unassembled WGS sequence"/>
</dbReference>
<dbReference type="EMBL" id="JACHLK010000021">
    <property type="protein sequence ID" value="MBB6563620.1"/>
    <property type="molecule type" value="Genomic_DNA"/>
</dbReference>
<feature type="domain" description="MBG" evidence="2">
    <location>
        <begin position="497"/>
        <end position="568"/>
    </location>
</feature>
<dbReference type="Pfam" id="PF18676">
    <property type="entry name" value="MBG_2"/>
    <property type="match status" value="1"/>
</dbReference>